<protein>
    <submittedName>
        <fullName evidence="1">Putative CRISPR-associated protein, GSU0053 family</fullName>
    </submittedName>
</protein>
<dbReference type="AlphaFoldDB" id="E0Q561"/>
<dbReference type="InterPro" id="IPR013403">
    <property type="entry name" value="CRISPR-assoc_prot_Csb1/Cas7u"/>
</dbReference>
<organism evidence="1 2">
    <name type="scientific">Bifidobacterium dentium ATCC 27679</name>
    <dbReference type="NCBI Taxonomy" id="871562"/>
    <lineage>
        <taxon>Bacteria</taxon>
        <taxon>Bacillati</taxon>
        <taxon>Actinomycetota</taxon>
        <taxon>Actinomycetes</taxon>
        <taxon>Bifidobacteriales</taxon>
        <taxon>Bifidobacteriaceae</taxon>
        <taxon>Bifidobacterium</taxon>
    </lineage>
</organism>
<evidence type="ECO:0000313" key="2">
    <source>
        <dbReference type="Proteomes" id="UP000003323"/>
    </source>
</evidence>
<accession>E0Q561</accession>
<dbReference type="EMBL" id="AEEQ01000005">
    <property type="protein sequence ID" value="EFM42305.1"/>
    <property type="molecule type" value="Genomic_DNA"/>
</dbReference>
<proteinExistence type="predicted"/>
<comment type="caution">
    <text evidence="1">The sequence shown here is derived from an EMBL/GenBank/DDBJ whole genome shotgun (WGS) entry which is preliminary data.</text>
</comment>
<name>E0Q561_9BIFI</name>
<dbReference type="Proteomes" id="UP000003323">
    <property type="component" value="Unassembled WGS sequence"/>
</dbReference>
<reference evidence="1 2" key="1">
    <citation type="submission" date="2010-08" db="EMBL/GenBank/DDBJ databases">
        <authorList>
            <person name="Muzny D."/>
            <person name="Qin X."/>
            <person name="Deng J."/>
            <person name="Jiang H."/>
            <person name="Liu Y."/>
            <person name="Qu J."/>
            <person name="Song X.-Z."/>
            <person name="Zhang L."/>
            <person name="Thornton R."/>
            <person name="Coyle M."/>
            <person name="Francisco L."/>
            <person name="Jackson L."/>
            <person name="Javaid M."/>
            <person name="Korchina V."/>
            <person name="Kovar C."/>
            <person name="Mata R."/>
            <person name="Mathew T."/>
            <person name="Ngo R."/>
            <person name="Nguyen L."/>
            <person name="Nguyen N."/>
            <person name="Okwuonu G."/>
            <person name="Ongeri F."/>
            <person name="Pham C."/>
            <person name="Simmons D."/>
            <person name="Wilczek-Boney K."/>
            <person name="Hale W."/>
            <person name="Jakkamsetti A."/>
            <person name="Pham P."/>
            <person name="Ruth R."/>
            <person name="San Lucas F."/>
            <person name="Warren J."/>
            <person name="Zhang J."/>
            <person name="Zhao Z."/>
            <person name="Zhou C."/>
            <person name="Zhu D."/>
            <person name="Lee S."/>
            <person name="Bess C."/>
            <person name="Blankenburg K."/>
            <person name="Forbes L."/>
            <person name="Fu Q."/>
            <person name="Gubbala S."/>
            <person name="Hirani K."/>
            <person name="Jayaseelan J.C."/>
            <person name="Lara F."/>
            <person name="Munidasa M."/>
            <person name="Palculict T."/>
            <person name="Patil S."/>
            <person name="Pu L.-L."/>
            <person name="Saada N."/>
            <person name="Tang L."/>
            <person name="Weissenberger G."/>
            <person name="Zhu Y."/>
            <person name="Hemphill L."/>
            <person name="Shang Y."/>
            <person name="Youmans B."/>
            <person name="Ayvaz T."/>
            <person name="Ross M."/>
            <person name="Santibanez J."/>
            <person name="Aqrawi P."/>
            <person name="Gross S."/>
            <person name="Joshi V."/>
            <person name="Fowler G."/>
            <person name="Nazareth L."/>
            <person name="Reid J."/>
            <person name="Worley K."/>
            <person name="Petrosino J."/>
            <person name="Highlander S."/>
            <person name="Gibbs R."/>
        </authorList>
    </citation>
    <scope>NUCLEOTIDE SEQUENCE [LARGE SCALE GENOMIC DNA]</scope>
    <source>
        <strain evidence="1 2">ATCC 27679</strain>
    </source>
</reference>
<dbReference type="HOGENOM" id="CLU_053140_0_0_11"/>
<dbReference type="NCBIfam" id="TIGR02570">
    <property type="entry name" value="cas7_GSU0053"/>
    <property type="match status" value="1"/>
</dbReference>
<gene>
    <name evidence="1" type="ORF">HMPREF0168_0268</name>
</gene>
<evidence type="ECO:0000313" key="1">
    <source>
        <dbReference type="EMBL" id="EFM42305.1"/>
    </source>
</evidence>
<dbReference type="Pfam" id="PF09617">
    <property type="entry name" value="Cas_GSU0053"/>
    <property type="match status" value="1"/>
</dbReference>
<sequence length="415" mass="44760">MWTQESMHGLRRDAGMRAITIDDLNAAAHVGGAGSLTMRLELEPASGPDGVIAPAKYVDSKSNATYIYEKRFVEGQEEPVKVVLIDSKTSFANRAEETTTEAVRNGEGLLSRMPRIVVEYDTDAGRKTFYDNQLPHRGFDGHIRVGNHDGESTSKAGAYVNARNSTLENLLPLFELSPETVIFGGWDSTRSKNQLRIPSVLVGETYGVLADQKDDPAIHRAGGRIDPVGASVNVSNKADRAKIIGDSIDLSDATKNKFEGSGKGSLIGLGAIPPSAKKELLDGVSVRNVISTRVLSFATVRTFHFGKGAEGDAAIRALIIAVLLRDIAGYDENPFIRANCFLAEKGKPVVVLNKRYGEREELEPLTAEAAERLLEEAYAQAHEKAGIAWEGQEFLVQGNPAVLANASAEEDSKAA</sequence>